<keyword evidence="10 13" id="KW-0408">Iron</keyword>
<feature type="binding site" evidence="13">
    <location>
        <position position="98"/>
    </location>
    <ligand>
        <name>[4Fe-4S] cluster</name>
        <dbReference type="ChEBI" id="CHEBI:49883"/>
        <note>4Fe-4S-S-AdoMet</note>
    </ligand>
</feature>
<evidence type="ECO:0000256" key="14">
    <source>
        <dbReference type="SAM" id="MobiDB-lite"/>
    </source>
</evidence>
<dbReference type="InterPro" id="IPR010722">
    <property type="entry name" value="BATS_dom"/>
</dbReference>
<evidence type="ECO:0000256" key="13">
    <source>
        <dbReference type="HAMAP-Rule" id="MF_01694"/>
    </source>
</evidence>
<feature type="binding site" evidence="13">
    <location>
        <position position="235"/>
    </location>
    <ligand>
        <name>[2Fe-2S] cluster</name>
        <dbReference type="ChEBI" id="CHEBI:190135"/>
    </ligand>
</feature>
<keyword evidence="5 13" id="KW-0808">Transferase</keyword>
<dbReference type="HAMAP" id="MF_01694">
    <property type="entry name" value="BioB"/>
    <property type="match status" value="1"/>
</dbReference>
<keyword evidence="7 13" id="KW-0001">2Fe-2S</keyword>
<feature type="binding site" evidence="13">
    <location>
        <position position="102"/>
    </location>
    <ligand>
        <name>[4Fe-4S] cluster</name>
        <dbReference type="ChEBI" id="CHEBI:49883"/>
        <note>4Fe-4S-S-AdoMet</note>
    </ligand>
</feature>
<dbReference type="RefSeq" id="WP_207991617.1">
    <property type="nucleotide sequence ID" value="NZ_JAGBKM010000014.1"/>
</dbReference>
<evidence type="ECO:0000256" key="5">
    <source>
        <dbReference type="ARBA" id="ARBA00022679"/>
    </source>
</evidence>
<dbReference type="PANTHER" id="PTHR22976">
    <property type="entry name" value="BIOTIN SYNTHASE"/>
    <property type="match status" value="1"/>
</dbReference>
<dbReference type="Gene3D" id="3.20.20.70">
    <property type="entry name" value="Aldolase class I"/>
    <property type="match status" value="1"/>
</dbReference>
<dbReference type="GO" id="GO:0004076">
    <property type="term" value="F:biotin synthase activity"/>
    <property type="evidence" value="ECO:0007669"/>
    <property type="project" value="UniProtKB-EC"/>
</dbReference>
<dbReference type="PIRSF" id="PIRSF001619">
    <property type="entry name" value="Biotin_synth"/>
    <property type="match status" value="1"/>
</dbReference>
<dbReference type="SMART" id="SM00876">
    <property type="entry name" value="BATS"/>
    <property type="match status" value="1"/>
</dbReference>
<evidence type="ECO:0000256" key="4">
    <source>
        <dbReference type="ARBA" id="ARBA00022485"/>
    </source>
</evidence>
<evidence type="ECO:0000256" key="3">
    <source>
        <dbReference type="ARBA" id="ARBA00012236"/>
    </source>
</evidence>
<keyword evidence="4 13" id="KW-0004">4Fe-4S</keyword>
<evidence type="ECO:0000256" key="12">
    <source>
        <dbReference type="ARBA" id="ARBA00051157"/>
    </source>
</evidence>
<evidence type="ECO:0000259" key="15">
    <source>
        <dbReference type="PROSITE" id="PS51918"/>
    </source>
</evidence>
<dbReference type="SUPFAM" id="SSF102114">
    <property type="entry name" value="Radical SAM enzymes"/>
    <property type="match status" value="1"/>
</dbReference>
<comment type="pathway">
    <text evidence="1 13">Cofactor biosynthesis; biotin biosynthesis; biotin from 7,8-diaminononanoate: step 2/2.</text>
</comment>
<dbReference type="PROSITE" id="PS51918">
    <property type="entry name" value="RADICAL_SAM"/>
    <property type="match status" value="1"/>
</dbReference>
<comment type="similarity">
    <text evidence="2 13">Belongs to the radical SAM superfamily. Biotin synthase family.</text>
</comment>
<keyword evidence="8 13" id="KW-0479">Metal-binding</keyword>
<dbReference type="EC" id="2.8.1.6" evidence="3 13"/>
<feature type="domain" description="Radical SAM core" evidence="15">
    <location>
        <begin position="83"/>
        <end position="308"/>
    </location>
</feature>
<dbReference type="Pfam" id="PF04055">
    <property type="entry name" value="Radical_SAM"/>
    <property type="match status" value="1"/>
</dbReference>
<evidence type="ECO:0000256" key="6">
    <source>
        <dbReference type="ARBA" id="ARBA00022691"/>
    </source>
</evidence>
<comment type="cofactor">
    <cofactor evidence="13">
        <name>[4Fe-4S] cluster</name>
        <dbReference type="ChEBI" id="CHEBI:49883"/>
    </cofactor>
    <text evidence="13">Binds 1 [4Fe-4S] cluster. The cluster is coordinated with 3 cysteines and an exchangeable S-adenosyl-L-methionine.</text>
</comment>
<feature type="region of interest" description="Disordered" evidence="14">
    <location>
        <begin position="19"/>
        <end position="51"/>
    </location>
</feature>
<organism evidence="16 17">
    <name type="scientific">Psychrobacter coccoides</name>
    <dbReference type="NCBI Taxonomy" id="2818440"/>
    <lineage>
        <taxon>Bacteria</taxon>
        <taxon>Pseudomonadati</taxon>
        <taxon>Pseudomonadota</taxon>
        <taxon>Gammaproteobacteria</taxon>
        <taxon>Moraxellales</taxon>
        <taxon>Moraxellaceae</taxon>
        <taxon>Psychrobacter</taxon>
    </lineage>
</organism>
<comment type="catalytic activity">
    <reaction evidence="12 13">
        <text>(4R,5S)-dethiobiotin + (sulfur carrier)-SH + 2 reduced [2Fe-2S]-[ferredoxin] + 2 S-adenosyl-L-methionine = (sulfur carrier)-H + biotin + 2 5'-deoxyadenosine + 2 L-methionine + 2 oxidized [2Fe-2S]-[ferredoxin]</text>
        <dbReference type="Rhea" id="RHEA:22060"/>
        <dbReference type="Rhea" id="RHEA-COMP:10000"/>
        <dbReference type="Rhea" id="RHEA-COMP:10001"/>
        <dbReference type="Rhea" id="RHEA-COMP:14737"/>
        <dbReference type="Rhea" id="RHEA-COMP:14739"/>
        <dbReference type="ChEBI" id="CHEBI:17319"/>
        <dbReference type="ChEBI" id="CHEBI:29917"/>
        <dbReference type="ChEBI" id="CHEBI:33737"/>
        <dbReference type="ChEBI" id="CHEBI:33738"/>
        <dbReference type="ChEBI" id="CHEBI:57586"/>
        <dbReference type="ChEBI" id="CHEBI:57844"/>
        <dbReference type="ChEBI" id="CHEBI:59789"/>
        <dbReference type="ChEBI" id="CHEBI:64428"/>
        <dbReference type="ChEBI" id="CHEBI:149473"/>
        <dbReference type="EC" id="2.8.1.6"/>
    </reaction>
</comment>
<dbReference type="Proteomes" id="UP000664554">
    <property type="component" value="Unassembled WGS sequence"/>
</dbReference>
<dbReference type="SFLD" id="SFLDS00029">
    <property type="entry name" value="Radical_SAM"/>
    <property type="match status" value="1"/>
</dbReference>
<dbReference type="Pfam" id="PF06968">
    <property type="entry name" value="BATS"/>
    <property type="match status" value="1"/>
</dbReference>
<accession>A0ABS3NPA4</accession>
<sequence>MTGLLSISEPTAQTTSEAAANHTANHDQGSFSTGLLDTDFSATKKQPSNRNYSREQIEQLFDLPLMDLLLQAQTIHRQHFNANEVQISTLLSIKTGNCPEDCGYCSQSGHHRDKTKLQAEKRLEVDKVIAAAKRAKASGSSRFCMGAAWKHPSAKDMPYVLELVKEVKGLGLETCMTLGTLNPEQATQLADAGLDYYNHNLDTSRNYYEQVVSTRSYDERLDTLAHVRSSGINVCSGNIVGMGESRDDRIDWVLELLKMPKAPESIPVNLLVPIKGTPLGDKVLAEGQLPVLEWIRTIAVTRICCPTSYVRLSAGRESLSDAEQSLAFMAGANSFFYGDKLLTTGNASQSNDDRLMRELGLSAQYAAPRAPKQLPVLDAMSGQQSQVILASHDQVV</sequence>
<proteinExistence type="inferred from homology"/>
<keyword evidence="11 13" id="KW-0411">Iron-sulfur</keyword>
<protein>
    <recommendedName>
        <fullName evidence="3 13">Biotin synthase</fullName>
        <ecNumber evidence="3 13">2.8.1.6</ecNumber>
    </recommendedName>
</protein>
<dbReference type="InterPro" id="IPR058240">
    <property type="entry name" value="rSAM_sf"/>
</dbReference>
<dbReference type="CDD" id="cd01335">
    <property type="entry name" value="Radical_SAM"/>
    <property type="match status" value="1"/>
</dbReference>
<feature type="binding site" evidence="13">
    <location>
        <position position="175"/>
    </location>
    <ligand>
        <name>[2Fe-2S] cluster</name>
        <dbReference type="ChEBI" id="CHEBI:190135"/>
    </ligand>
</feature>
<evidence type="ECO:0000256" key="10">
    <source>
        <dbReference type="ARBA" id="ARBA00023004"/>
    </source>
</evidence>
<keyword evidence="9 13" id="KW-0093">Biotin biosynthesis</keyword>
<gene>
    <name evidence="13 16" type="primary">bioB</name>
    <name evidence="16" type="ORF">J3492_08485</name>
</gene>
<dbReference type="PANTHER" id="PTHR22976:SF2">
    <property type="entry name" value="BIOTIN SYNTHASE, MITOCHONDRIAL"/>
    <property type="match status" value="1"/>
</dbReference>
<evidence type="ECO:0000256" key="7">
    <source>
        <dbReference type="ARBA" id="ARBA00022714"/>
    </source>
</evidence>
<comment type="subunit">
    <text evidence="13">Homodimer.</text>
</comment>
<name>A0ABS3NPA4_9GAMM</name>
<comment type="function">
    <text evidence="13">Catalyzes the conversion of dethiobiotin (DTB) to biotin by the insertion of a sulfur atom into dethiobiotin via a radical-based mechanism.</text>
</comment>
<dbReference type="SFLD" id="SFLDG01278">
    <property type="entry name" value="biotin_synthase_like"/>
    <property type="match status" value="1"/>
</dbReference>
<feature type="binding site" evidence="13">
    <location>
        <position position="311"/>
    </location>
    <ligand>
        <name>[2Fe-2S] cluster</name>
        <dbReference type="ChEBI" id="CHEBI:190135"/>
    </ligand>
</feature>
<dbReference type="InterPro" id="IPR007197">
    <property type="entry name" value="rSAM"/>
</dbReference>
<keyword evidence="17" id="KW-1185">Reference proteome</keyword>
<dbReference type="InterPro" id="IPR024177">
    <property type="entry name" value="Biotin_synthase"/>
</dbReference>
<evidence type="ECO:0000313" key="17">
    <source>
        <dbReference type="Proteomes" id="UP000664554"/>
    </source>
</evidence>
<dbReference type="NCBIfam" id="TIGR00433">
    <property type="entry name" value="bioB"/>
    <property type="match status" value="1"/>
</dbReference>
<evidence type="ECO:0000256" key="11">
    <source>
        <dbReference type="ARBA" id="ARBA00023014"/>
    </source>
</evidence>
<dbReference type="SFLD" id="SFLDG01060">
    <property type="entry name" value="BATS_domain_containing"/>
    <property type="match status" value="1"/>
</dbReference>
<dbReference type="EMBL" id="JAGBKM010000014">
    <property type="protein sequence ID" value="MBO1531249.1"/>
    <property type="molecule type" value="Genomic_DNA"/>
</dbReference>
<comment type="caution">
    <text evidence="16">The sequence shown here is derived from an EMBL/GenBank/DDBJ whole genome shotgun (WGS) entry which is preliminary data.</text>
</comment>
<evidence type="ECO:0000256" key="8">
    <source>
        <dbReference type="ARBA" id="ARBA00022723"/>
    </source>
</evidence>
<evidence type="ECO:0000256" key="9">
    <source>
        <dbReference type="ARBA" id="ARBA00022756"/>
    </source>
</evidence>
<dbReference type="InterPro" id="IPR013785">
    <property type="entry name" value="Aldolase_TIM"/>
</dbReference>
<dbReference type="SMART" id="SM00729">
    <property type="entry name" value="Elp3"/>
    <property type="match status" value="1"/>
</dbReference>
<evidence type="ECO:0000256" key="1">
    <source>
        <dbReference type="ARBA" id="ARBA00004942"/>
    </source>
</evidence>
<evidence type="ECO:0000313" key="16">
    <source>
        <dbReference type="EMBL" id="MBO1531249.1"/>
    </source>
</evidence>
<feature type="binding site" evidence="13">
    <location>
        <position position="105"/>
    </location>
    <ligand>
        <name>[4Fe-4S] cluster</name>
        <dbReference type="ChEBI" id="CHEBI:49883"/>
        <note>4Fe-4S-S-AdoMet</note>
    </ligand>
</feature>
<comment type="cofactor">
    <cofactor evidence="13">
        <name>[2Fe-2S] cluster</name>
        <dbReference type="ChEBI" id="CHEBI:190135"/>
    </cofactor>
    <text evidence="13">Binds 1 [2Fe-2S] cluster. The cluster is coordinated with 3 cysteines and 1 arginine.</text>
</comment>
<dbReference type="SFLD" id="SFLDF00272">
    <property type="entry name" value="biotin_synthase"/>
    <property type="match status" value="1"/>
</dbReference>
<reference evidence="16 17" key="1">
    <citation type="submission" date="2021-03" db="EMBL/GenBank/DDBJ databases">
        <authorList>
            <person name="Shang D.-D."/>
            <person name="Du Z.-J."/>
            <person name="Chen G.-J."/>
        </authorList>
    </citation>
    <scope>NUCLEOTIDE SEQUENCE [LARGE SCALE GENOMIC DNA]</scope>
    <source>
        <strain evidence="16 17">F1192</strain>
    </source>
</reference>
<keyword evidence="6 13" id="KW-0949">S-adenosyl-L-methionine</keyword>
<feature type="binding site" evidence="13">
    <location>
        <position position="144"/>
    </location>
    <ligand>
        <name>[2Fe-2S] cluster</name>
        <dbReference type="ChEBI" id="CHEBI:190135"/>
    </ligand>
</feature>
<evidence type="ECO:0000256" key="2">
    <source>
        <dbReference type="ARBA" id="ARBA00010765"/>
    </source>
</evidence>
<dbReference type="InterPro" id="IPR002684">
    <property type="entry name" value="Biotin_synth/BioAB"/>
</dbReference>
<dbReference type="InterPro" id="IPR006638">
    <property type="entry name" value="Elp3/MiaA/NifB-like_rSAM"/>
</dbReference>